<sequence>MSLLLSCLKFSVTTTIFLVAAFLAVVLFYPFPSVDQITKEWPLKTIEEYEHKMAPMMATRGVHLSFFPKKASWRKIKLSSGMEFNLLEGGKREGDANQKLLIFMHGYPESALLCWGRYLDHFIEKGYWVIAPDMRGFNESSKPLPDSVDLQQVMNYPKSFSFGDIKKYLSDLHRIAYYYTDKYYAQDYYLLVTEYAKRDRAIFITHDWGSGAANYVMREHPEIFEKLVTGVGNFLNSQFIKKQPLDFLKQLLKSWYIFFFQVLGVSDIAMSRDDFSFLLFFTGFDELGRQGRMSVEELNLWANHWRRNYVTATAIYRGIFRNSKPPQKIENKSVSVPILYIHGENDRYISSAPMYFFLENMLTEEARKQSSVFEVKNAPHWTQLYGEEIIPKIEKFISRDSA</sequence>
<evidence type="ECO:0000313" key="4">
    <source>
        <dbReference type="Proteomes" id="UP000816034"/>
    </source>
</evidence>
<evidence type="ECO:0000313" key="3">
    <source>
        <dbReference type="EMBL" id="KAG2393726.1"/>
    </source>
</evidence>
<evidence type="ECO:0000256" key="1">
    <source>
        <dbReference type="SAM" id="Phobius"/>
    </source>
</evidence>
<dbReference type="Proteomes" id="UP000816034">
    <property type="component" value="Unassembled WGS sequence"/>
</dbReference>
<keyword evidence="1" id="KW-0472">Membrane</keyword>
<gene>
    <name evidence="3" type="ORF">C9374_007257</name>
</gene>
<dbReference type="RefSeq" id="XP_044555620.1">
    <property type="nucleotide sequence ID" value="XM_044697208.1"/>
</dbReference>
<dbReference type="Pfam" id="PF00561">
    <property type="entry name" value="Abhydrolase_1"/>
    <property type="match status" value="1"/>
</dbReference>
<dbReference type="InterPro" id="IPR000073">
    <property type="entry name" value="AB_hydrolase_1"/>
</dbReference>
<protein>
    <recommendedName>
        <fullName evidence="2">AB hydrolase-1 domain-containing protein</fullName>
    </recommendedName>
</protein>
<reference evidence="3 4" key="1">
    <citation type="journal article" date="2018" name="BMC Genomics">
        <title>The genome of Naegleria lovaniensis, the basis for a comparative approach to unravel pathogenicity factors of the human pathogenic amoeba N. fowleri.</title>
        <authorList>
            <person name="Liechti N."/>
            <person name="Schurch N."/>
            <person name="Bruggmann R."/>
            <person name="Wittwer M."/>
        </authorList>
    </citation>
    <scope>NUCLEOTIDE SEQUENCE [LARGE SCALE GENOMIC DNA]</scope>
    <source>
        <strain evidence="3 4">ATCC 30569</strain>
    </source>
</reference>
<name>A0AA88KS05_NAELO</name>
<dbReference type="Gene3D" id="3.40.50.1820">
    <property type="entry name" value="alpha/beta hydrolase"/>
    <property type="match status" value="1"/>
</dbReference>
<dbReference type="InterPro" id="IPR029058">
    <property type="entry name" value="AB_hydrolase_fold"/>
</dbReference>
<keyword evidence="1" id="KW-1133">Transmembrane helix</keyword>
<dbReference type="SUPFAM" id="SSF53474">
    <property type="entry name" value="alpha/beta-Hydrolases"/>
    <property type="match status" value="1"/>
</dbReference>
<feature type="transmembrane region" description="Helical" evidence="1">
    <location>
        <begin position="12"/>
        <end position="31"/>
    </location>
</feature>
<dbReference type="AlphaFoldDB" id="A0AA88KS05"/>
<proteinExistence type="predicted"/>
<comment type="caution">
    <text evidence="3">The sequence shown here is derived from an EMBL/GenBank/DDBJ whole genome shotgun (WGS) entry which is preliminary data.</text>
</comment>
<dbReference type="PANTHER" id="PTHR43329">
    <property type="entry name" value="EPOXIDE HYDROLASE"/>
    <property type="match status" value="1"/>
</dbReference>
<evidence type="ECO:0000259" key="2">
    <source>
        <dbReference type="Pfam" id="PF00561"/>
    </source>
</evidence>
<dbReference type="GeneID" id="68099711"/>
<keyword evidence="4" id="KW-1185">Reference proteome</keyword>
<organism evidence="3 4">
    <name type="scientific">Naegleria lovaniensis</name>
    <name type="common">Amoeba</name>
    <dbReference type="NCBI Taxonomy" id="51637"/>
    <lineage>
        <taxon>Eukaryota</taxon>
        <taxon>Discoba</taxon>
        <taxon>Heterolobosea</taxon>
        <taxon>Tetramitia</taxon>
        <taxon>Eutetramitia</taxon>
        <taxon>Vahlkampfiidae</taxon>
        <taxon>Naegleria</taxon>
    </lineage>
</organism>
<keyword evidence="1" id="KW-0812">Transmembrane</keyword>
<dbReference type="EMBL" id="PYSW02000002">
    <property type="protein sequence ID" value="KAG2393726.1"/>
    <property type="molecule type" value="Genomic_DNA"/>
</dbReference>
<accession>A0AA88KS05</accession>
<feature type="domain" description="AB hydrolase-1" evidence="2">
    <location>
        <begin position="100"/>
        <end position="385"/>
    </location>
</feature>